<dbReference type="AlphaFoldDB" id="A0A9W7CWF1"/>
<dbReference type="SUPFAM" id="SSF50630">
    <property type="entry name" value="Acid proteases"/>
    <property type="match status" value="1"/>
</dbReference>
<gene>
    <name evidence="2" type="ORF">Pfra01_001689300</name>
</gene>
<feature type="compositionally biased region" description="Acidic residues" evidence="1">
    <location>
        <begin position="682"/>
        <end position="691"/>
    </location>
</feature>
<dbReference type="GO" id="GO:0004190">
    <property type="term" value="F:aspartic-type endopeptidase activity"/>
    <property type="evidence" value="ECO:0007669"/>
    <property type="project" value="InterPro"/>
</dbReference>
<accession>A0A9W7CWF1</accession>
<feature type="compositionally biased region" description="Basic and acidic residues" evidence="1">
    <location>
        <begin position="668"/>
        <end position="681"/>
    </location>
</feature>
<feature type="compositionally biased region" description="Basic and acidic residues" evidence="1">
    <location>
        <begin position="248"/>
        <end position="258"/>
    </location>
</feature>
<dbReference type="Proteomes" id="UP001165121">
    <property type="component" value="Unassembled WGS sequence"/>
</dbReference>
<dbReference type="InterPro" id="IPR021109">
    <property type="entry name" value="Peptidase_aspartic_dom_sf"/>
</dbReference>
<feature type="compositionally biased region" description="Basic and acidic residues" evidence="1">
    <location>
        <begin position="8"/>
        <end position="21"/>
    </location>
</feature>
<dbReference type="PROSITE" id="PS00141">
    <property type="entry name" value="ASP_PROTEASE"/>
    <property type="match status" value="1"/>
</dbReference>
<protein>
    <submittedName>
        <fullName evidence="2">Unnamed protein product</fullName>
    </submittedName>
</protein>
<comment type="caution">
    <text evidence="2">The sequence shown here is derived from an EMBL/GenBank/DDBJ whole genome shotgun (WGS) entry which is preliminary data.</text>
</comment>
<evidence type="ECO:0000313" key="2">
    <source>
        <dbReference type="EMBL" id="GMF46190.1"/>
    </source>
</evidence>
<name>A0A9W7CWF1_9STRA</name>
<feature type="compositionally biased region" description="Polar residues" evidence="1">
    <location>
        <begin position="230"/>
        <end position="239"/>
    </location>
</feature>
<feature type="region of interest" description="Disordered" evidence="1">
    <location>
        <begin position="781"/>
        <end position="804"/>
    </location>
</feature>
<organism evidence="2 3">
    <name type="scientific">Phytophthora fragariaefolia</name>
    <dbReference type="NCBI Taxonomy" id="1490495"/>
    <lineage>
        <taxon>Eukaryota</taxon>
        <taxon>Sar</taxon>
        <taxon>Stramenopiles</taxon>
        <taxon>Oomycota</taxon>
        <taxon>Peronosporomycetes</taxon>
        <taxon>Peronosporales</taxon>
        <taxon>Peronosporaceae</taxon>
        <taxon>Phytophthora</taxon>
    </lineage>
</organism>
<sequence length="804" mass="88976">MMPAPEAPAHKNPDVRSERKAATGGETQRGAQPDAAKRARPANAKSAERKGRDASSQNNKSKKTPKYRGSSDDSDSDSSSGRNDQDSYRSDSSPFEDVVPNVPTLTGPGGTIFTFRPYVNASALEDFDEKASLAVRTRWLERFQSIAVQGGWKDKRTTFRMVVFSLSVPDEPTSFKMKTVRTKTKTTGKCVFRMWWRKFPMYHRPSAPPRGVPSLEVILKRMEAKHKTSKVPSSGSSRTPDGGLLRMESFDRRPDHPVSKTGIAPSSVDAAMILDILPRAAGPTSSVIAVAARGTLLGCAECDLARSVRSFMKTNVENGKFQAVKTLARQVKLTSLLDGDPERVGLKNTPELCVLVYVGPELRRKSQYNHQCMTVISENEEYLSDLPLPDQLRLEEDCPDNNDRDGPPEFRLGPGQRYGWREEHNSDETKKVAMVHGAVNNCRTDILLDSGASVSMMSLDLVPKIGEGVDVLLGMNFMYSAGVRLCAREGLVKLPDEETVLLAGRTADHMGRGLDLAITSKTCLYLGPGESAVVWIDYGQSNPQREVVWAGRGDRWVTQIIYAAKSWPVAVKVVNTSDKTVWIVFPNGFRKREERLAQLRQESEPPCVRTPEYQWPKKLLVRSPAGSAQVHVVRLQPRPNVRKKKSPAKTDVQLSETEISGTSDSEGTESREAKSVEKTGGEDSDSDDEAFYDAISFGGDDGDEDSQEVVEAEPSTGTCSDRLLLPVRRLEKEYERCMQMSAEELSLEPVVYIHEGSELLAQLRDELAMLPELQELSPECDINKADVGNPDGVLRLRKKNSERA</sequence>
<feature type="region of interest" description="Disordered" evidence="1">
    <location>
        <begin position="635"/>
        <end position="717"/>
    </location>
</feature>
<dbReference type="InterPro" id="IPR001969">
    <property type="entry name" value="Aspartic_peptidase_AS"/>
</dbReference>
<dbReference type="EMBL" id="BSXT01001943">
    <property type="protein sequence ID" value="GMF46190.1"/>
    <property type="molecule type" value="Genomic_DNA"/>
</dbReference>
<dbReference type="GO" id="GO:0006508">
    <property type="term" value="P:proteolysis"/>
    <property type="evidence" value="ECO:0007669"/>
    <property type="project" value="InterPro"/>
</dbReference>
<feature type="region of interest" description="Disordered" evidence="1">
    <location>
        <begin position="1"/>
        <end position="103"/>
    </location>
</feature>
<keyword evidence="3" id="KW-1185">Reference proteome</keyword>
<evidence type="ECO:0000256" key="1">
    <source>
        <dbReference type="SAM" id="MobiDB-lite"/>
    </source>
</evidence>
<feature type="region of interest" description="Disordered" evidence="1">
    <location>
        <begin position="226"/>
        <end position="263"/>
    </location>
</feature>
<proteinExistence type="predicted"/>
<feature type="compositionally biased region" description="Polar residues" evidence="1">
    <location>
        <begin position="652"/>
        <end position="665"/>
    </location>
</feature>
<feature type="compositionally biased region" description="Acidic residues" evidence="1">
    <location>
        <begin position="700"/>
        <end position="711"/>
    </location>
</feature>
<reference evidence="2" key="1">
    <citation type="submission" date="2023-04" db="EMBL/GenBank/DDBJ databases">
        <title>Phytophthora fragariaefolia NBRC 109709.</title>
        <authorList>
            <person name="Ichikawa N."/>
            <person name="Sato H."/>
            <person name="Tonouchi N."/>
        </authorList>
    </citation>
    <scope>NUCLEOTIDE SEQUENCE</scope>
    <source>
        <strain evidence="2">NBRC 109709</strain>
    </source>
</reference>
<evidence type="ECO:0000313" key="3">
    <source>
        <dbReference type="Proteomes" id="UP001165121"/>
    </source>
</evidence>